<dbReference type="GO" id="GO:0005737">
    <property type="term" value="C:cytoplasm"/>
    <property type="evidence" value="ECO:0007669"/>
    <property type="project" value="UniProtKB-SubCell"/>
</dbReference>
<gene>
    <name evidence="10" type="ORF">GGI25_002088</name>
</gene>
<dbReference type="AlphaFoldDB" id="A0A9W8G9C9"/>
<dbReference type="Gene3D" id="3.40.50.150">
    <property type="entry name" value="Vaccinia Virus protein VP39"/>
    <property type="match status" value="1"/>
</dbReference>
<comment type="caution">
    <text evidence="10">The sequence shown here is derived from an EMBL/GenBank/DDBJ whole genome shotgun (WGS) entry which is preliminary data.</text>
</comment>
<dbReference type="SUPFAM" id="SSF53335">
    <property type="entry name" value="S-adenosyl-L-methionine-dependent methyltransferases"/>
    <property type="match status" value="1"/>
</dbReference>
<dbReference type="GO" id="GO:0005634">
    <property type="term" value="C:nucleus"/>
    <property type="evidence" value="ECO:0007669"/>
    <property type="project" value="UniProtKB-SubCell"/>
</dbReference>
<dbReference type="EC" id="2.1.1.85" evidence="3"/>
<keyword evidence="5" id="KW-0489">Methyltransferase</keyword>
<sequence>MSFRFNFDVDDSGDRITTPEPVAGNFSVSVTSNIKEEKEQQISTQAEPCEIISLSVPTVSSIVVDAVYYKNQQLWKRQIDDVQFQLAQQDSMDGSNESAMVKAMVEDKNASDVIKGVYEGGLKTWECSIDLLNYIVDYSDEISKLINGGNVLEIGCGTALPSLHILRNISGACVSMQDYNKDVLELVTMPNVLSNTDLEPPSGGDSPGYKIHVDGDTETCEIDLDYRRTQVLFGDNTDNVIGERDIPELTKDEAEAADAQILNYADIKSRCEFIAGDWSEIEKELRRYERQHSFNLILTSETIYETSNYKKLHDLLACALAKPAAKSMGGNEKALPLPMALVAAKTLYFGLTGSVLTFKQYVRSQGIFNIECVWQSGGSMNREILCLTWQAPPQHI</sequence>
<evidence type="ECO:0000256" key="3">
    <source>
        <dbReference type="ARBA" id="ARBA00012533"/>
    </source>
</evidence>
<dbReference type="GO" id="GO:0032259">
    <property type="term" value="P:methylation"/>
    <property type="evidence" value="ECO:0007669"/>
    <property type="project" value="UniProtKB-KW"/>
</dbReference>
<dbReference type="InterPro" id="IPR029063">
    <property type="entry name" value="SAM-dependent_MTases_sf"/>
</dbReference>
<evidence type="ECO:0000256" key="2">
    <source>
        <dbReference type="ARBA" id="ARBA00004496"/>
    </source>
</evidence>
<name>A0A9W8G9C9_9FUNG</name>
<comment type="subcellular location">
    <subcellularLocation>
        <location evidence="2">Cytoplasm</location>
    </subcellularLocation>
    <subcellularLocation>
        <location evidence="1">Nucleus</location>
    </subcellularLocation>
</comment>
<dbReference type="Proteomes" id="UP001151518">
    <property type="component" value="Unassembled WGS sequence"/>
</dbReference>
<dbReference type="InterPro" id="IPR019410">
    <property type="entry name" value="Methyltransf_16"/>
</dbReference>
<evidence type="ECO:0000256" key="4">
    <source>
        <dbReference type="ARBA" id="ARBA00022490"/>
    </source>
</evidence>
<keyword evidence="4" id="KW-0963">Cytoplasm</keyword>
<comment type="similarity">
    <text evidence="9">Belongs to the methyltransferase superfamily. METTL18 family.</text>
</comment>
<dbReference type="OrthoDB" id="1723750at2759"/>
<dbReference type="PANTHER" id="PTHR14614">
    <property type="entry name" value="HEPATOCELLULAR CARCINOMA-ASSOCIATED ANTIGEN"/>
    <property type="match status" value="1"/>
</dbReference>
<dbReference type="EMBL" id="JANBTW010000018">
    <property type="protein sequence ID" value="KAJ2678704.1"/>
    <property type="molecule type" value="Genomic_DNA"/>
</dbReference>
<evidence type="ECO:0000256" key="5">
    <source>
        <dbReference type="ARBA" id="ARBA00022603"/>
    </source>
</evidence>
<organism evidence="10 11">
    <name type="scientific">Coemansia spiralis</name>
    <dbReference type="NCBI Taxonomy" id="417178"/>
    <lineage>
        <taxon>Eukaryota</taxon>
        <taxon>Fungi</taxon>
        <taxon>Fungi incertae sedis</taxon>
        <taxon>Zoopagomycota</taxon>
        <taxon>Kickxellomycotina</taxon>
        <taxon>Kickxellomycetes</taxon>
        <taxon>Kickxellales</taxon>
        <taxon>Kickxellaceae</taxon>
        <taxon>Coemansia</taxon>
    </lineage>
</organism>
<accession>A0A9W8G9C9</accession>
<keyword evidence="7" id="KW-0949">S-adenosyl-L-methionine</keyword>
<keyword evidence="6" id="KW-0808">Transferase</keyword>
<reference evidence="10" key="1">
    <citation type="submission" date="2022-07" db="EMBL/GenBank/DDBJ databases">
        <title>Phylogenomic reconstructions and comparative analyses of Kickxellomycotina fungi.</title>
        <authorList>
            <person name="Reynolds N.K."/>
            <person name="Stajich J.E."/>
            <person name="Barry K."/>
            <person name="Grigoriev I.V."/>
            <person name="Crous P."/>
            <person name="Smith M.E."/>
        </authorList>
    </citation>
    <scope>NUCLEOTIDE SEQUENCE</scope>
    <source>
        <strain evidence="10">NRRL 3115</strain>
    </source>
</reference>
<evidence type="ECO:0000256" key="7">
    <source>
        <dbReference type="ARBA" id="ARBA00022691"/>
    </source>
</evidence>
<dbReference type="GO" id="GO:0018064">
    <property type="term" value="F:protein-L-histidine N-tele-methyltransferase activity"/>
    <property type="evidence" value="ECO:0007669"/>
    <property type="project" value="UniProtKB-EC"/>
</dbReference>
<evidence type="ECO:0000256" key="8">
    <source>
        <dbReference type="ARBA" id="ARBA00023242"/>
    </source>
</evidence>
<evidence type="ECO:0000256" key="9">
    <source>
        <dbReference type="ARBA" id="ARBA00038126"/>
    </source>
</evidence>
<proteinExistence type="inferred from homology"/>
<evidence type="ECO:0000313" key="11">
    <source>
        <dbReference type="Proteomes" id="UP001151518"/>
    </source>
</evidence>
<evidence type="ECO:0000313" key="10">
    <source>
        <dbReference type="EMBL" id="KAJ2678704.1"/>
    </source>
</evidence>
<keyword evidence="8" id="KW-0539">Nucleus</keyword>
<evidence type="ECO:0000256" key="6">
    <source>
        <dbReference type="ARBA" id="ARBA00022679"/>
    </source>
</evidence>
<evidence type="ECO:0000256" key="1">
    <source>
        <dbReference type="ARBA" id="ARBA00004123"/>
    </source>
</evidence>
<dbReference type="PANTHER" id="PTHR14614:SF39">
    <property type="entry name" value="HISTIDINE PROTEIN METHYLTRANSFERASE 1 HOMOLOG"/>
    <property type="match status" value="1"/>
</dbReference>
<protein>
    <recommendedName>
        <fullName evidence="3">protein-histidine N-methyltransferase</fullName>
        <ecNumber evidence="3">2.1.1.85</ecNumber>
    </recommendedName>
</protein>